<dbReference type="RefSeq" id="WP_343790240.1">
    <property type="nucleotide sequence ID" value="NZ_BAAAGA010000001.1"/>
</dbReference>
<dbReference type="CDD" id="cd10448">
    <property type="entry name" value="GIY-YIG_unchar_3"/>
    <property type="match status" value="1"/>
</dbReference>
<sequence>MSRERPFIATYIEASRPFGVIYIGSTSNLIRRSFEHREGRIEGFTKQHGCGRLVWYEPYEFMTTAIRRERALKRWNRAWKTQLIEQRNPDWADLHPWLIGEASDPRLPDPNDGGVANFLKRLEDGELGDE</sequence>
<dbReference type="InterPro" id="IPR050190">
    <property type="entry name" value="UPF0213_domain"/>
</dbReference>
<protein>
    <recommendedName>
        <fullName evidence="2">GIY-YIG domain-containing protein</fullName>
    </recommendedName>
</protein>
<reference evidence="3 4" key="1">
    <citation type="journal article" date="2019" name="Int. J. Syst. Evol. Microbiol.">
        <title>The Global Catalogue of Microorganisms (GCM) 10K type strain sequencing project: providing services to taxonomists for standard genome sequencing and annotation.</title>
        <authorList>
            <consortium name="The Broad Institute Genomics Platform"/>
            <consortium name="The Broad Institute Genome Sequencing Center for Infectious Disease"/>
            <person name="Wu L."/>
            <person name="Ma J."/>
        </authorList>
    </citation>
    <scope>NUCLEOTIDE SEQUENCE [LARGE SCALE GENOMIC DNA]</scope>
    <source>
        <strain evidence="3 4">JCM 12928</strain>
    </source>
</reference>
<dbReference type="SUPFAM" id="SSF82771">
    <property type="entry name" value="GIY-YIG endonuclease"/>
    <property type="match status" value="1"/>
</dbReference>
<dbReference type="PANTHER" id="PTHR34477">
    <property type="entry name" value="UPF0213 PROTEIN YHBQ"/>
    <property type="match status" value="1"/>
</dbReference>
<feature type="domain" description="GIY-YIG" evidence="2">
    <location>
        <begin position="6"/>
        <end position="82"/>
    </location>
</feature>
<organism evidence="3 4">
    <name type="scientific">Brevundimonas kwangchunensis</name>
    <dbReference type="NCBI Taxonomy" id="322163"/>
    <lineage>
        <taxon>Bacteria</taxon>
        <taxon>Pseudomonadati</taxon>
        <taxon>Pseudomonadota</taxon>
        <taxon>Alphaproteobacteria</taxon>
        <taxon>Caulobacterales</taxon>
        <taxon>Caulobacteraceae</taxon>
        <taxon>Brevundimonas</taxon>
    </lineage>
</organism>
<accession>A0ABN1GLI7</accession>
<dbReference type="PROSITE" id="PS50164">
    <property type="entry name" value="GIY_YIG"/>
    <property type="match status" value="1"/>
</dbReference>
<dbReference type="InterPro" id="IPR035901">
    <property type="entry name" value="GIY-YIG_endonuc_sf"/>
</dbReference>
<dbReference type="Gene3D" id="3.40.1440.10">
    <property type="entry name" value="GIY-YIG endonuclease"/>
    <property type="match status" value="1"/>
</dbReference>
<evidence type="ECO:0000259" key="2">
    <source>
        <dbReference type="PROSITE" id="PS50164"/>
    </source>
</evidence>
<name>A0ABN1GLI7_9CAUL</name>
<comment type="caution">
    <text evidence="3">The sequence shown here is derived from an EMBL/GenBank/DDBJ whole genome shotgun (WGS) entry which is preliminary data.</text>
</comment>
<dbReference type="Proteomes" id="UP001501352">
    <property type="component" value="Unassembled WGS sequence"/>
</dbReference>
<dbReference type="EMBL" id="BAAAGA010000001">
    <property type="protein sequence ID" value="GAA0614053.1"/>
    <property type="molecule type" value="Genomic_DNA"/>
</dbReference>
<comment type="similarity">
    <text evidence="1">Belongs to the UPF0213 family.</text>
</comment>
<evidence type="ECO:0000313" key="3">
    <source>
        <dbReference type="EMBL" id="GAA0614053.1"/>
    </source>
</evidence>
<keyword evidence="4" id="KW-1185">Reference proteome</keyword>
<dbReference type="PANTHER" id="PTHR34477:SF5">
    <property type="entry name" value="BSL5627 PROTEIN"/>
    <property type="match status" value="1"/>
</dbReference>
<evidence type="ECO:0000256" key="1">
    <source>
        <dbReference type="ARBA" id="ARBA00007435"/>
    </source>
</evidence>
<dbReference type="InterPro" id="IPR000305">
    <property type="entry name" value="GIY-YIG_endonuc"/>
</dbReference>
<gene>
    <name evidence="3" type="ORF">GCM10009422_06280</name>
</gene>
<dbReference type="Pfam" id="PF01541">
    <property type="entry name" value="GIY-YIG"/>
    <property type="match status" value="1"/>
</dbReference>
<evidence type="ECO:0000313" key="4">
    <source>
        <dbReference type="Proteomes" id="UP001501352"/>
    </source>
</evidence>
<proteinExistence type="inferred from homology"/>